<gene>
    <name evidence="3" type="ORF">C7H08_06825</name>
</gene>
<keyword evidence="4" id="KW-1185">Reference proteome</keyword>
<comment type="cofactor">
    <cofactor evidence="1">
        <name>[2Fe-2S] cluster</name>
        <dbReference type="ChEBI" id="CHEBI:190135"/>
    </cofactor>
</comment>
<proteinExistence type="predicted"/>
<dbReference type="InterPro" id="IPR001433">
    <property type="entry name" value="OxRdtase_FAD/NAD-bd"/>
</dbReference>
<dbReference type="InterPro" id="IPR001041">
    <property type="entry name" value="2Fe-2S_ferredoxin-type"/>
</dbReference>
<dbReference type="InterPro" id="IPR036010">
    <property type="entry name" value="2Fe-2S_ferredoxin-like_sf"/>
</dbReference>
<dbReference type="InterPro" id="IPR017938">
    <property type="entry name" value="Riboflavin_synthase-like_b-brl"/>
</dbReference>
<dbReference type="PROSITE" id="PS51384">
    <property type="entry name" value="FAD_FR"/>
    <property type="match status" value="1"/>
</dbReference>
<sequence length="368" mass="40189">MLARISNTKALHWLGRQLLNRDNPAAWLDPLAETINPMWVQEYTPARVERIVAETLDTKTFVLTPAKRWAGFKAGQHVNICTDVNGIRRTRTFSLSSSPLLWESQGQITLTIKRLPGGLITNWLHDSLEEGDVIGLTEAFGDFLIPEPAKPLLYIAGGSGITPILSQLETMAAEDYRAPVTLLYFVRTQNDVIAREALTALAERWPALTLYIIATDEDQAPRYLKDSDLESVAGLKARQVYLCGPKGLMDLANDLLDKRGVKESQIHSTFFAPPAQAQLDRGQLGGEVTFTRSDLNVGSEGDACLLEIAEAAGLKPQHGCRMGICHQCSCRKTSGTVVNRLTGKVSGPGEETVQLCVSVPQGAVVLDV</sequence>
<dbReference type="PRINTS" id="PR00371">
    <property type="entry name" value="FPNCR"/>
</dbReference>
<dbReference type="SUPFAM" id="SSF63380">
    <property type="entry name" value="Riboflavin synthase domain-like"/>
    <property type="match status" value="1"/>
</dbReference>
<feature type="domain" description="FAD-binding FR-type" evidence="2">
    <location>
        <begin position="41"/>
        <end position="146"/>
    </location>
</feature>
<dbReference type="Pfam" id="PF00970">
    <property type="entry name" value="FAD_binding_6"/>
    <property type="match status" value="1"/>
</dbReference>
<dbReference type="CDD" id="cd06216">
    <property type="entry name" value="FNR_iron_sulfur_binding_2"/>
    <property type="match status" value="1"/>
</dbReference>
<dbReference type="Pfam" id="PF00111">
    <property type="entry name" value="Fer2"/>
    <property type="match status" value="1"/>
</dbReference>
<dbReference type="InterPro" id="IPR012675">
    <property type="entry name" value="Beta-grasp_dom_sf"/>
</dbReference>
<name>A0A2T1KE37_9GAMM</name>
<dbReference type="GO" id="GO:0016491">
    <property type="term" value="F:oxidoreductase activity"/>
    <property type="evidence" value="ECO:0007669"/>
    <property type="project" value="InterPro"/>
</dbReference>
<dbReference type="Gene3D" id="2.40.30.10">
    <property type="entry name" value="Translation factors"/>
    <property type="match status" value="1"/>
</dbReference>
<dbReference type="EMBL" id="PXNN01000011">
    <property type="protein sequence ID" value="PSF08399.1"/>
    <property type="molecule type" value="Genomic_DNA"/>
</dbReference>
<comment type="caution">
    <text evidence="3">The sequence shown here is derived from an EMBL/GenBank/DDBJ whole genome shotgun (WGS) entry which is preliminary data.</text>
</comment>
<dbReference type="SUPFAM" id="SSF54292">
    <property type="entry name" value="2Fe-2S ferredoxin-like"/>
    <property type="match status" value="1"/>
</dbReference>
<dbReference type="Proteomes" id="UP000238385">
    <property type="component" value="Unassembled WGS sequence"/>
</dbReference>
<dbReference type="RefSeq" id="WP_106671001.1">
    <property type="nucleotide sequence ID" value="NZ_BMFE01000001.1"/>
</dbReference>
<dbReference type="Gene3D" id="3.40.50.80">
    <property type="entry name" value="Nucleotide-binding domain of ferredoxin-NADP reductase (FNR) module"/>
    <property type="match status" value="1"/>
</dbReference>
<dbReference type="OrthoDB" id="581532at2"/>
<dbReference type="PANTHER" id="PTHR47354:SF3">
    <property type="entry name" value="OXIDOREDUCTASE-RELATED"/>
    <property type="match status" value="1"/>
</dbReference>
<evidence type="ECO:0000259" key="2">
    <source>
        <dbReference type="PROSITE" id="PS51384"/>
    </source>
</evidence>
<accession>A0A2T1KE37</accession>
<evidence type="ECO:0000313" key="3">
    <source>
        <dbReference type="EMBL" id="PSF08399.1"/>
    </source>
</evidence>
<evidence type="ECO:0000313" key="4">
    <source>
        <dbReference type="Proteomes" id="UP000238385"/>
    </source>
</evidence>
<dbReference type="Pfam" id="PF00175">
    <property type="entry name" value="NAD_binding_1"/>
    <property type="match status" value="1"/>
</dbReference>
<dbReference type="AlphaFoldDB" id="A0A2T1KE37"/>
<dbReference type="InterPro" id="IPR017927">
    <property type="entry name" value="FAD-bd_FR_type"/>
</dbReference>
<dbReference type="SUPFAM" id="SSF52343">
    <property type="entry name" value="Ferredoxin reductase-like, C-terminal NADP-linked domain"/>
    <property type="match status" value="1"/>
</dbReference>
<dbReference type="PANTHER" id="PTHR47354">
    <property type="entry name" value="NADH OXIDOREDUCTASE HCR"/>
    <property type="match status" value="1"/>
</dbReference>
<dbReference type="InterPro" id="IPR008333">
    <property type="entry name" value="Cbr1-like_FAD-bd_dom"/>
</dbReference>
<dbReference type="InterPro" id="IPR001709">
    <property type="entry name" value="Flavoprot_Pyr_Nucl_cyt_Rdtase"/>
</dbReference>
<dbReference type="CDD" id="cd00207">
    <property type="entry name" value="fer2"/>
    <property type="match status" value="1"/>
</dbReference>
<reference evidence="3 4" key="1">
    <citation type="submission" date="2018-03" db="EMBL/GenBank/DDBJ databases">
        <title>Marinobacter brunus sp. nov., a marine bacterium of Gamma-proteobacteria isolated from the surface seawater of the South China Sea.</title>
        <authorList>
            <person name="Cheng H."/>
            <person name="Wu Y.-H."/>
            <person name="Xamxidin M."/>
            <person name="Xu X.-W."/>
        </authorList>
    </citation>
    <scope>NUCLEOTIDE SEQUENCE [LARGE SCALE GENOMIC DNA]</scope>
    <source>
        <strain evidence="3 4">JCM 30472</strain>
    </source>
</reference>
<dbReference type="Gene3D" id="3.10.20.30">
    <property type="match status" value="1"/>
</dbReference>
<evidence type="ECO:0000256" key="1">
    <source>
        <dbReference type="ARBA" id="ARBA00034078"/>
    </source>
</evidence>
<protein>
    <submittedName>
        <fullName evidence="3">Oxidoreductase</fullName>
    </submittedName>
</protein>
<dbReference type="InterPro" id="IPR039261">
    <property type="entry name" value="FNR_nucleotide-bd"/>
</dbReference>
<dbReference type="InterPro" id="IPR050415">
    <property type="entry name" value="MRET"/>
</dbReference>
<dbReference type="GO" id="GO:0051536">
    <property type="term" value="F:iron-sulfur cluster binding"/>
    <property type="evidence" value="ECO:0007669"/>
    <property type="project" value="InterPro"/>
</dbReference>
<organism evidence="3 4">
    <name type="scientific">Marinobacter halophilus</name>
    <dbReference type="NCBI Taxonomy" id="1323740"/>
    <lineage>
        <taxon>Bacteria</taxon>
        <taxon>Pseudomonadati</taxon>
        <taxon>Pseudomonadota</taxon>
        <taxon>Gammaproteobacteria</taxon>
        <taxon>Pseudomonadales</taxon>
        <taxon>Marinobacteraceae</taxon>
        <taxon>Marinobacter</taxon>
    </lineage>
</organism>
<dbReference type="PRINTS" id="PR00410">
    <property type="entry name" value="PHEHYDRXLASE"/>
</dbReference>